<keyword evidence="2" id="KW-1185">Reference proteome</keyword>
<dbReference type="STRING" id="1448308.A0A2T2NEI9"/>
<dbReference type="EMBL" id="KZ678139">
    <property type="protein sequence ID" value="PSN63847.1"/>
    <property type="molecule type" value="Genomic_DNA"/>
</dbReference>
<sequence length="68" mass="7489">MPSHHPSRISAETLKTVVSRYPATAPAALKQLDTLRYETIPSSIAARKSPGETSLTKAEVEKLVEWKL</sequence>
<gene>
    <name evidence="1" type="ORF">BS50DRAFT_576475</name>
</gene>
<dbReference type="Proteomes" id="UP000240883">
    <property type="component" value="Unassembled WGS sequence"/>
</dbReference>
<protein>
    <submittedName>
        <fullName evidence="1">Uncharacterized protein</fullName>
    </submittedName>
</protein>
<name>A0A2T2NEI9_CORCC</name>
<dbReference type="AlphaFoldDB" id="A0A2T2NEI9"/>
<dbReference type="OrthoDB" id="8249012at2759"/>
<accession>A0A2T2NEI9</accession>
<proteinExistence type="predicted"/>
<organism evidence="1 2">
    <name type="scientific">Corynespora cassiicola Philippines</name>
    <dbReference type="NCBI Taxonomy" id="1448308"/>
    <lineage>
        <taxon>Eukaryota</taxon>
        <taxon>Fungi</taxon>
        <taxon>Dikarya</taxon>
        <taxon>Ascomycota</taxon>
        <taxon>Pezizomycotina</taxon>
        <taxon>Dothideomycetes</taxon>
        <taxon>Pleosporomycetidae</taxon>
        <taxon>Pleosporales</taxon>
        <taxon>Corynesporascaceae</taxon>
        <taxon>Corynespora</taxon>
    </lineage>
</organism>
<evidence type="ECO:0000313" key="1">
    <source>
        <dbReference type="EMBL" id="PSN63847.1"/>
    </source>
</evidence>
<evidence type="ECO:0000313" key="2">
    <source>
        <dbReference type="Proteomes" id="UP000240883"/>
    </source>
</evidence>
<reference evidence="1 2" key="1">
    <citation type="journal article" date="2018" name="Front. Microbiol.">
        <title>Genome-Wide Analysis of Corynespora cassiicola Leaf Fall Disease Putative Effectors.</title>
        <authorList>
            <person name="Lopez D."/>
            <person name="Ribeiro S."/>
            <person name="Label P."/>
            <person name="Fumanal B."/>
            <person name="Venisse J.S."/>
            <person name="Kohler A."/>
            <person name="de Oliveira R.R."/>
            <person name="Labutti K."/>
            <person name="Lipzen A."/>
            <person name="Lail K."/>
            <person name="Bauer D."/>
            <person name="Ohm R.A."/>
            <person name="Barry K.W."/>
            <person name="Spatafora J."/>
            <person name="Grigoriev I.V."/>
            <person name="Martin F.M."/>
            <person name="Pujade-Renaud V."/>
        </authorList>
    </citation>
    <scope>NUCLEOTIDE SEQUENCE [LARGE SCALE GENOMIC DNA]</scope>
    <source>
        <strain evidence="1 2">Philippines</strain>
    </source>
</reference>